<reference evidence="2" key="1">
    <citation type="journal article" date="2016" name="Nat. Commun.">
        <title>The Gonium pectorale genome demonstrates co-option of cell cycle regulation during the evolution of multicellularity.</title>
        <authorList>
            <person name="Hanschen E.R."/>
            <person name="Marriage T.N."/>
            <person name="Ferris P.J."/>
            <person name="Hamaji T."/>
            <person name="Toyoda A."/>
            <person name="Fujiyama A."/>
            <person name="Neme R."/>
            <person name="Noguchi H."/>
            <person name="Minakuchi Y."/>
            <person name="Suzuki M."/>
            <person name="Kawai-Toyooka H."/>
            <person name="Smith D.R."/>
            <person name="Sparks H."/>
            <person name="Anderson J."/>
            <person name="Bakaric R."/>
            <person name="Luria V."/>
            <person name="Karger A."/>
            <person name="Kirschner M.W."/>
            <person name="Durand P.M."/>
            <person name="Michod R.E."/>
            <person name="Nozaki H."/>
            <person name="Olson B.J."/>
        </authorList>
    </citation>
    <scope>NUCLEOTIDE SEQUENCE [LARGE SCALE GENOMIC DNA]</scope>
    <source>
        <strain evidence="2">NIES-2863</strain>
    </source>
</reference>
<dbReference type="Proteomes" id="UP000075714">
    <property type="component" value="Unassembled WGS sequence"/>
</dbReference>
<keyword evidence="2" id="KW-1185">Reference proteome</keyword>
<comment type="caution">
    <text evidence="1">The sequence shown here is derived from an EMBL/GenBank/DDBJ whole genome shotgun (WGS) entry which is preliminary data.</text>
</comment>
<proteinExistence type="predicted"/>
<dbReference type="EMBL" id="LSYV01000240">
    <property type="protein sequence ID" value="KXZ41926.1"/>
    <property type="molecule type" value="Genomic_DNA"/>
</dbReference>
<evidence type="ECO:0000313" key="1">
    <source>
        <dbReference type="EMBL" id="KXZ41926.1"/>
    </source>
</evidence>
<dbReference type="OrthoDB" id="543819at2759"/>
<gene>
    <name evidence="1" type="ORF">GPECTOR_241g579</name>
</gene>
<organism evidence="1 2">
    <name type="scientific">Gonium pectorale</name>
    <name type="common">Green alga</name>
    <dbReference type="NCBI Taxonomy" id="33097"/>
    <lineage>
        <taxon>Eukaryota</taxon>
        <taxon>Viridiplantae</taxon>
        <taxon>Chlorophyta</taxon>
        <taxon>core chlorophytes</taxon>
        <taxon>Chlorophyceae</taxon>
        <taxon>CS clade</taxon>
        <taxon>Chlamydomonadales</taxon>
        <taxon>Volvocaceae</taxon>
        <taxon>Gonium</taxon>
    </lineage>
</organism>
<protein>
    <recommendedName>
        <fullName evidence="3">Peptidase S1 domain-containing protein</fullName>
    </recommendedName>
</protein>
<evidence type="ECO:0008006" key="3">
    <source>
        <dbReference type="Google" id="ProtNLM"/>
    </source>
</evidence>
<sequence length="298" mass="30799">MRLLHRKVAVGTVCCVKVPGTELVCLLTARHCFEPQPGCPIDLANYTAYEKAVRFVVGFPEHDLVVLVLEGGAAPDGAVALELAGEMGLCPLLPVYLLCFTLDTDLEMPDQAVANKPLMSTGSVCYVAKDAKLAVGDFSCTLPNSSGGAVVVGATDMAGMQLGTFWHRQGEGPPDASQPKGQHIAAAAALTRSSGAPVAVAAGDAIEADTWASEEAMAPGMLLGHGVKRGRADPSDCAAALKCCLDNVPYKDSVGYFLPAHVLYDLLRKHVAPRMSAAACRPGATAGRTAGVAADVAV</sequence>
<name>A0A150FWE4_GONPE</name>
<dbReference type="AlphaFoldDB" id="A0A150FWE4"/>
<evidence type="ECO:0000313" key="2">
    <source>
        <dbReference type="Proteomes" id="UP000075714"/>
    </source>
</evidence>
<accession>A0A150FWE4</accession>